<dbReference type="InterPro" id="IPR007419">
    <property type="entry name" value="BFD-like_2Fe2S-bd_dom"/>
</dbReference>
<sequence>MDAIRRPCGARTVDGVKRRTRSGMGRCQGGFCESRIVEILSRELGKKPEEILKENKGSEILIGEE</sequence>
<dbReference type="PANTHER" id="PTHR42720">
    <property type="entry name" value="GLYCEROL-3-PHOSPHATE DEHYDROGENASE"/>
    <property type="match status" value="1"/>
</dbReference>
<accession>B6WB12</accession>
<organism evidence="2 3">
    <name type="scientific">Anaerococcus hydrogenalis DSM 7454</name>
    <dbReference type="NCBI Taxonomy" id="561177"/>
    <lineage>
        <taxon>Bacteria</taxon>
        <taxon>Bacillati</taxon>
        <taxon>Bacillota</taxon>
        <taxon>Tissierellia</taxon>
        <taxon>Tissierellales</taxon>
        <taxon>Peptoniphilaceae</taxon>
        <taxon>Anaerococcus</taxon>
    </lineage>
</organism>
<comment type="caution">
    <text evidence="2">The sequence shown here is derived from an EMBL/GenBank/DDBJ whole genome shotgun (WGS) entry which is preliminary data.</text>
</comment>
<evidence type="ECO:0000313" key="2">
    <source>
        <dbReference type="EMBL" id="EEB35281.1"/>
    </source>
</evidence>
<dbReference type="InterPro" id="IPR041854">
    <property type="entry name" value="BFD-like_2Fe2S-bd_dom_sf"/>
</dbReference>
<dbReference type="Proteomes" id="UP000005451">
    <property type="component" value="Unassembled WGS sequence"/>
</dbReference>
<reference evidence="2 3" key="1">
    <citation type="submission" date="2008-09" db="EMBL/GenBank/DDBJ databases">
        <authorList>
            <person name="Fulton L."/>
            <person name="Clifton S."/>
            <person name="Fulton B."/>
            <person name="Xu J."/>
            <person name="Minx P."/>
            <person name="Pepin K.H."/>
            <person name="Johnson M."/>
            <person name="Thiruvilangam P."/>
            <person name="Bhonagiri V."/>
            <person name="Nash W.E."/>
            <person name="Mardis E.R."/>
            <person name="Wilson R.K."/>
        </authorList>
    </citation>
    <scope>NUCLEOTIDE SEQUENCE [LARGE SCALE GENOMIC DNA]</scope>
    <source>
        <strain evidence="2 3">DSM 7454</strain>
    </source>
</reference>
<dbReference type="eggNOG" id="COG1251">
    <property type="taxonomic scope" value="Bacteria"/>
</dbReference>
<reference evidence="2 3" key="2">
    <citation type="submission" date="2008-10" db="EMBL/GenBank/DDBJ databases">
        <title>Draft genome sequence of Anaerococcus hydrogenalis (DSM 7454).</title>
        <authorList>
            <person name="Sudarsanam P."/>
            <person name="Ley R."/>
            <person name="Guruge J."/>
            <person name="Turnbaugh P.J."/>
            <person name="Mahowald M."/>
            <person name="Liep D."/>
            <person name="Gordon J."/>
        </authorList>
    </citation>
    <scope>NUCLEOTIDE SEQUENCE [LARGE SCALE GENOMIC DNA]</scope>
    <source>
        <strain evidence="2 3">DSM 7454</strain>
    </source>
</reference>
<evidence type="ECO:0000313" key="3">
    <source>
        <dbReference type="Proteomes" id="UP000005451"/>
    </source>
</evidence>
<gene>
    <name evidence="2" type="ORF">ANHYDRO_01793</name>
</gene>
<name>B6WB12_9FIRM</name>
<protein>
    <submittedName>
        <fullName evidence="2">[2Fe-2S]-binding domain protein</fullName>
    </submittedName>
</protein>
<dbReference type="STRING" id="561177.ANHYDRO_01793"/>
<feature type="domain" description="BFD-like [2Fe-2S]-binding" evidence="1">
    <location>
        <begin position="2"/>
        <end position="41"/>
    </location>
</feature>
<dbReference type="RefSeq" id="WP_004815404.1">
    <property type="nucleotide sequence ID" value="NZ_ABXA01000044.1"/>
</dbReference>
<evidence type="ECO:0000259" key="1">
    <source>
        <dbReference type="Pfam" id="PF04324"/>
    </source>
</evidence>
<proteinExistence type="predicted"/>
<dbReference type="Pfam" id="PF04324">
    <property type="entry name" value="Fer2_BFD"/>
    <property type="match status" value="1"/>
</dbReference>
<dbReference type="InterPro" id="IPR052745">
    <property type="entry name" value="G3P_Oxidase/Oxidoreductase"/>
</dbReference>
<dbReference type="Gene3D" id="1.10.10.1100">
    <property type="entry name" value="BFD-like [2Fe-2S]-binding domain"/>
    <property type="match status" value="1"/>
</dbReference>
<dbReference type="CDD" id="cd19946">
    <property type="entry name" value="GlpA-like_Fer2_BFD-like"/>
    <property type="match status" value="1"/>
</dbReference>
<dbReference type="AlphaFoldDB" id="B6WB12"/>
<dbReference type="EMBL" id="ABXA01000044">
    <property type="protein sequence ID" value="EEB35281.1"/>
    <property type="molecule type" value="Genomic_DNA"/>
</dbReference>
<dbReference type="PANTHER" id="PTHR42720:SF1">
    <property type="entry name" value="GLYCEROL 3-PHOSPHATE OXIDASE"/>
    <property type="match status" value="1"/>
</dbReference>